<dbReference type="InterPro" id="IPR015868">
    <property type="entry name" value="Glutaminase"/>
</dbReference>
<evidence type="ECO:0000256" key="4">
    <source>
        <dbReference type="ARBA" id="ARBA00022801"/>
    </source>
</evidence>
<dbReference type="Gene3D" id="3.40.710.10">
    <property type="entry name" value="DD-peptidase/beta-lactamase superfamily"/>
    <property type="match status" value="1"/>
</dbReference>
<reference evidence="7 8" key="1">
    <citation type="journal article" date="2023" name="ISME J.">
        <title>Cultivation and genomic characterization of novel and ubiquitous marine nitrite-oxidizing bacteria from the Nitrospirales.</title>
        <authorList>
            <person name="Mueller A.J."/>
            <person name="Daebeler A."/>
            <person name="Herbold C.W."/>
            <person name="Kirkegaard R.H."/>
            <person name="Daims H."/>
        </authorList>
    </citation>
    <scope>NUCLEOTIDE SEQUENCE [LARGE SCALE GENOMIC DNA]</scope>
    <source>
        <strain evidence="7 8">EB</strain>
    </source>
</reference>
<dbReference type="PANTHER" id="PTHR12544">
    <property type="entry name" value="GLUTAMINASE"/>
    <property type="match status" value="1"/>
</dbReference>
<feature type="binding site" evidence="6">
    <location>
        <position position="188"/>
    </location>
    <ligand>
        <name>substrate</name>
    </ligand>
</feature>
<dbReference type="GO" id="GO:0004359">
    <property type="term" value="F:glutaminase activity"/>
    <property type="evidence" value="ECO:0007669"/>
    <property type="project" value="UniProtKB-EC"/>
</dbReference>
<evidence type="ECO:0000256" key="6">
    <source>
        <dbReference type="HAMAP-Rule" id="MF_00313"/>
    </source>
</evidence>
<dbReference type="InterPro" id="IPR012338">
    <property type="entry name" value="Beta-lactam/transpept-like"/>
</dbReference>
<dbReference type="PANTHER" id="PTHR12544:SF29">
    <property type="entry name" value="GLUTAMINASE"/>
    <property type="match status" value="1"/>
</dbReference>
<dbReference type="SUPFAM" id="SSF56601">
    <property type="entry name" value="beta-lactamase/transpeptidase-like"/>
    <property type="match status" value="1"/>
</dbReference>
<dbReference type="Pfam" id="PF04960">
    <property type="entry name" value="Glutaminase"/>
    <property type="match status" value="1"/>
</dbReference>
<feature type="binding site" evidence="6">
    <location>
        <position position="240"/>
    </location>
    <ligand>
        <name>substrate</name>
    </ligand>
</feature>
<evidence type="ECO:0000313" key="8">
    <source>
        <dbReference type="Proteomes" id="UP001250932"/>
    </source>
</evidence>
<feature type="binding site" evidence="6">
    <location>
        <position position="157"/>
    </location>
    <ligand>
        <name>substrate</name>
    </ligand>
</feature>
<evidence type="ECO:0000256" key="2">
    <source>
        <dbReference type="ARBA" id="ARBA00011881"/>
    </source>
</evidence>
<protein>
    <recommendedName>
        <fullName evidence="3 6">Glutaminase</fullName>
        <ecNumber evidence="3 6">3.5.1.2</ecNumber>
    </recommendedName>
</protein>
<dbReference type="EMBL" id="JAQOUE010000001">
    <property type="protein sequence ID" value="MDT7041036.1"/>
    <property type="molecule type" value="Genomic_DNA"/>
</dbReference>
<name>A0ABU3K3T3_9BACT</name>
<comment type="subunit">
    <text evidence="2 6">Homotetramer.</text>
</comment>
<feature type="binding site" evidence="6">
    <location>
        <position position="164"/>
    </location>
    <ligand>
        <name>substrate</name>
    </ligand>
</feature>
<dbReference type="Proteomes" id="UP001250932">
    <property type="component" value="Unassembled WGS sequence"/>
</dbReference>
<evidence type="ECO:0000256" key="3">
    <source>
        <dbReference type="ARBA" id="ARBA00012918"/>
    </source>
</evidence>
<feature type="binding site" evidence="6">
    <location>
        <position position="63"/>
    </location>
    <ligand>
        <name>substrate</name>
    </ligand>
</feature>
<dbReference type="NCBIfam" id="NF002133">
    <property type="entry name" value="PRK00971.1-2"/>
    <property type="match status" value="1"/>
</dbReference>
<dbReference type="NCBIfam" id="TIGR03814">
    <property type="entry name" value="Gln_ase"/>
    <property type="match status" value="1"/>
</dbReference>
<comment type="similarity">
    <text evidence="1 6">Belongs to the glutaminase family.</text>
</comment>
<evidence type="ECO:0000256" key="5">
    <source>
        <dbReference type="ARBA" id="ARBA00049534"/>
    </source>
</evidence>
<organism evidence="7 8">
    <name type="scientific">Candidatus Nitronereus thalassa</name>
    <dbReference type="NCBI Taxonomy" id="3020898"/>
    <lineage>
        <taxon>Bacteria</taxon>
        <taxon>Pseudomonadati</taxon>
        <taxon>Nitrospirota</taxon>
        <taxon>Nitrospiria</taxon>
        <taxon>Nitrospirales</taxon>
        <taxon>Nitrospiraceae</taxon>
        <taxon>Candidatus Nitronereus</taxon>
    </lineage>
</organism>
<proteinExistence type="inferred from homology"/>
<accession>A0ABU3K3T3</accession>
<feature type="binding site" evidence="6">
    <location>
        <position position="113"/>
    </location>
    <ligand>
        <name>substrate</name>
    </ligand>
</feature>
<comment type="caution">
    <text evidence="7">The sequence shown here is derived from an EMBL/GenBank/DDBJ whole genome shotgun (WGS) entry which is preliminary data.</text>
</comment>
<feature type="binding site" evidence="6">
    <location>
        <position position="258"/>
    </location>
    <ligand>
        <name>substrate</name>
    </ligand>
</feature>
<dbReference type="HAMAP" id="MF_00313">
    <property type="entry name" value="Glutaminase"/>
    <property type="match status" value="1"/>
</dbReference>
<keyword evidence="8" id="KW-1185">Reference proteome</keyword>
<evidence type="ECO:0000313" key="7">
    <source>
        <dbReference type="EMBL" id="MDT7041036.1"/>
    </source>
</evidence>
<gene>
    <name evidence="6" type="primary">glsA</name>
    <name evidence="7" type="ORF">PPG34_01660</name>
</gene>
<comment type="catalytic activity">
    <reaction evidence="5 6">
        <text>L-glutamine + H2O = L-glutamate + NH4(+)</text>
        <dbReference type="Rhea" id="RHEA:15889"/>
        <dbReference type="ChEBI" id="CHEBI:15377"/>
        <dbReference type="ChEBI" id="CHEBI:28938"/>
        <dbReference type="ChEBI" id="CHEBI:29985"/>
        <dbReference type="ChEBI" id="CHEBI:58359"/>
        <dbReference type="EC" id="3.5.1.2"/>
    </reaction>
</comment>
<dbReference type="EC" id="3.5.1.2" evidence="3 6"/>
<sequence length="304" mass="33784">MDYQKVFSEMAAEVDYIEDHGKVPSYIPELQNVDPNKFGIHLTTIDGQNFYLGDSNEKFSIQSIAKVFSLVLAFGLEDDRLWERVGVEPSGTPFNSLVQLEYEKGIPRNPFINAGALVICDILVSRLEHPKREILDFVRGVSGNPAIEYCSRVAESEKLTSFTNAALINLMKAYSNIHNDIDVVLDVYFHLCSIEMTCQELAQGLLFLANNGVNPFAEKRVVSESKSKRINAIMQLCGFYDEAGEFSFKVGLPGKSGVGGGIIAIYPGHYSIAVWSPKLNAKGNSYKGMRILEFLTTRTKASIF</sequence>
<evidence type="ECO:0000256" key="1">
    <source>
        <dbReference type="ARBA" id="ARBA00011076"/>
    </source>
</evidence>
<dbReference type="NCBIfam" id="NF002132">
    <property type="entry name" value="PRK00971.1-1"/>
    <property type="match status" value="1"/>
</dbReference>
<keyword evidence="6" id="KW-0007">Acetylation</keyword>
<keyword evidence="4 6" id="KW-0378">Hydrolase</keyword>
<dbReference type="RefSeq" id="WP_313831395.1">
    <property type="nucleotide sequence ID" value="NZ_JAQOUE010000001.1"/>
</dbReference>